<evidence type="ECO:0000256" key="3">
    <source>
        <dbReference type="SAM" id="MobiDB-lite"/>
    </source>
</evidence>
<dbReference type="EMBL" id="JBHFQA010000021">
    <property type="protein sequence ID" value="KAL2080125.1"/>
    <property type="molecule type" value="Genomic_DNA"/>
</dbReference>
<proteinExistence type="predicted"/>
<organism evidence="5 6">
    <name type="scientific">Coilia grayii</name>
    <name type="common">Gray's grenadier anchovy</name>
    <dbReference type="NCBI Taxonomy" id="363190"/>
    <lineage>
        <taxon>Eukaryota</taxon>
        <taxon>Metazoa</taxon>
        <taxon>Chordata</taxon>
        <taxon>Craniata</taxon>
        <taxon>Vertebrata</taxon>
        <taxon>Euteleostomi</taxon>
        <taxon>Actinopterygii</taxon>
        <taxon>Neopterygii</taxon>
        <taxon>Teleostei</taxon>
        <taxon>Clupei</taxon>
        <taxon>Clupeiformes</taxon>
        <taxon>Clupeoidei</taxon>
        <taxon>Engraulidae</taxon>
        <taxon>Coilinae</taxon>
        <taxon>Coilia</taxon>
    </lineage>
</organism>
<dbReference type="InterPro" id="IPR001810">
    <property type="entry name" value="F-box_dom"/>
</dbReference>
<evidence type="ECO:0000259" key="4">
    <source>
        <dbReference type="Pfam" id="PF12937"/>
    </source>
</evidence>
<feature type="compositionally biased region" description="Low complexity" evidence="3">
    <location>
        <begin position="33"/>
        <end position="44"/>
    </location>
</feature>
<dbReference type="Proteomes" id="UP001591681">
    <property type="component" value="Unassembled WGS sequence"/>
</dbReference>
<dbReference type="InterPro" id="IPR036047">
    <property type="entry name" value="F-box-like_dom_sf"/>
</dbReference>
<dbReference type="Gene3D" id="1.20.1280.50">
    <property type="match status" value="1"/>
</dbReference>
<dbReference type="Pfam" id="PF12937">
    <property type="entry name" value="F-box-like"/>
    <property type="match status" value="1"/>
</dbReference>
<keyword evidence="1" id="KW-0433">Leucine-rich repeat</keyword>
<dbReference type="InterPro" id="IPR047922">
    <property type="entry name" value="FBXL6_F-box"/>
</dbReference>
<evidence type="ECO:0000256" key="1">
    <source>
        <dbReference type="ARBA" id="ARBA00022614"/>
    </source>
</evidence>
<dbReference type="SUPFAM" id="SSF81383">
    <property type="entry name" value="F-box domain"/>
    <property type="match status" value="1"/>
</dbReference>
<gene>
    <name evidence="5" type="ORF">ACEWY4_023918</name>
</gene>
<dbReference type="InterPro" id="IPR032675">
    <property type="entry name" value="LRR_dom_sf"/>
</dbReference>
<dbReference type="SUPFAM" id="SSF52047">
    <property type="entry name" value="RNI-like"/>
    <property type="match status" value="1"/>
</dbReference>
<keyword evidence="6" id="KW-1185">Reference proteome</keyword>
<dbReference type="InterPro" id="IPR001611">
    <property type="entry name" value="Leu-rich_rpt"/>
</dbReference>
<dbReference type="SMART" id="SM00367">
    <property type="entry name" value="LRR_CC"/>
    <property type="match status" value="2"/>
</dbReference>
<sequence>MEIVDHNLAVKAAYPGDGDQSEVQSTSRHLPETDNSTNDPSSNNGASRQRLSKSDKRSNLKRKSVSSSDPKTKPKAKRKKGKSARTPRPNYTIEEGEDMLLIISNVSHSDSAWRPKRKGRKRMKKKPAKTKVQSKVTKNKKRMEGGKPARDTVIVDSQSKDSDLIDQVQPQANVSHSDDDHWGQGLPVEVLVNIFQYVVQRDGAVPFLCRASRVSRLWNVAASSPSLWRSVTIGFCWIEPGKSQLPKTEMRIKDTMSWLAQNRLSQLREFSLCHWKKNVDYAIQVVSESCPHLSSLKLSHCTGVTDKAFQSLGGHCKKLENIDVQNTDVQGEGLVMFLDTHGHQIRKISFSHGSKSEKLLTVISRGCCPELRSLAINTQLNTGFSQLAICIPALQIGCPKLQVFSMMNVMPRPKMIRNTPTSGPGFPMLEELCIATSSVSFFSDQDLHSLLHGSPRLRVLDLRGCSRVTPTTLFALPCQDLECLFWGLYFNSTSAASSKKGLHLLAQKWSRTLRELDITNHAFSEEDLEVAISHLALGEGAEALRLLNLSGTKVTSQALRMLIGHTVVLDYLNLSSCRYLPRGMKKLYRGQDDIRQLLDKLE</sequence>
<protein>
    <recommendedName>
        <fullName evidence="4">F-box domain-containing protein</fullName>
    </recommendedName>
</protein>
<dbReference type="InterPro" id="IPR006553">
    <property type="entry name" value="Leu-rich_rpt_Cys-con_subtyp"/>
</dbReference>
<feature type="region of interest" description="Disordered" evidence="3">
    <location>
        <begin position="1"/>
        <end position="92"/>
    </location>
</feature>
<comment type="caution">
    <text evidence="5">The sequence shown here is derived from an EMBL/GenBank/DDBJ whole genome shotgun (WGS) entry which is preliminary data.</text>
</comment>
<dbReference type="Gene3D" id="3.80.10.10">
    <property type="entry name" value="Ribonuclease Inhibitor"/>
    <property type="match status" value="1"/>
</dbReference>
<feature type="region of interest" description="Disordered" evidence="3">
    <location>
        <begin position="109"/>
        <end position="162"/>
    </location>
</feature>
<reference evidence="5 6" key="1">
    <citation type="submission" date="2024-09" db="EMBL/GenBank/DDBJ databases">
        <title>A chromosome-level genome assembly of Gray's grenadier anchovy, Coilia grayii.</title>
        <authorList>
            <person name="Fu Z."/>
        </authorList>
    </citation>
    <scope>NUCLEOTIDE SEQUENCE [LARGE SCALE GENOMIC DNA]</scope>
    <source>
        <strain evidence="5">G4</strain>
        <tissue evidence="5">Muscle</tissue>
    </source>
</reference>
<dbReference type="CDD" id="cd22119">
    <property type="entry name" value="F-box_FBXL6"/>
    <property type="match status" value="1"/>
</dbReference>
<evidence type="ECO:0000313" key="6">
    <source>
        <dbReference type="Proteomes" id="UP001591681"/>
    </source>
</evidence>
<dbReference type="AlphaFoldDB" id="A0ABD1J0T7"/>
<feature type="domain" description="F-box" evidence="4">
    <location>
        <begin position="186"/>
        <end position="232"/>
    </location>
</feature>
<evidence type="ECO:0000256" key="2">
    <source>
        <dbReference type="ARBA" id="ARBA00022786"/>
    </source>
</evidence>
<dbReference type="PANTHER" id="PTHR13318">
    <property type="entry name" value="PARTNER OF PAIRED, ISOFORM B-RELATED"/>
    <property type="match status" value="1"/>
</dbReference>
<name>A0ABD1J0T7_9TELE</name>
<feature type="compositionally biased region" description="Basic residues" evidence="3">
    <location>
        <begin position="114"/>
        <end position="129"/>
    </location>
</feature>
<keyword evidence="2" id="KW-0833">Ubl conjugation pathway</keyword>
<feature type="compositionally biased region" description="Basic residues" evidence="3">
    <location>
        <begin position="73"/>
        <end position="85"/>
    </location>
</feature>
<evidence type="ECO:0000313" key="5">
    <source>
        <dbReference type="EMBL" id="KAL2080125.1"/>
    </source>
</evidence>
<accession>A0ABD1J0T7</accession>
<dbReference type="Pfam" id="PF13516">
    <property type="entry name" value="LRR_6"/>
    <property type="match status" value="1"/>
</dbReference>